<dbReference type="EMBL" id="BSUW01000003">
    <property type="protein sequence ID" value="GMA73434.1"/>
    <property type="molecule type" value="Genomic_DNA"/>
</dbReference>
<dbReference type="EMBL" id="BSUW01000003">
    <property type="protein sequence ID" value="GMA73470.1"/>
    <property type="molecule type" value="Genomic_DNA"/>
</dbReference>
<comment type="caution">
    <text evidence="6">The sequence shown here is derived from an EMBL/GenBank/DDBJ whole genome shotgun (WGS) entry which is preliminary data.</text>
</comment>
<evidence type="ECO:0000313" key="9">
    <source>
        <dbReference type="EMBL" id="GMA73550.1"/>
    </source>
</evidence>
<dbReference type="Gene3D" id="3.40.50.300">
    <property type="entry name" value="P-loop containing nucleotide triphosphate hydrolases"/>
    <property type="match status" value="1"/>
</dbReference>
<name>A0AA38CZI9_9ENTE</name>
<feature type="domain" description="ABC transporter" evidence="5">
    <location>
        <begin position="5"/>
        <end position="230"/>
    </location>
</feature>
<dbReference type="Pfam" id="PF00005">
    <property type="entry name" value="ABC_tran"/>
    <property type="match status" value="1"/>
</dbReference>
<dbReference type="GO" id="GO:0016887">
    <property type="term" value="F:ATP hydrolysis activity"/>
    <property type="evidence" value="ECO:0007669"/>
    <property type="project" value="InterPro"/>
</dbReference>
<accession>A0AA38CZI9</accession>
<dbReference type="PANTHER" id="PTHR42711">
    <property type="entry name" value="ABC TRANSPORTER ATP-BINDING PROTEIN"/>
    <property type="match status" value="1"/>
</dbReference>
<dbReference type="RefSeq" id="WP_284251641.1">
    <property type="nucleotide sequence ID" value="NZ_BSUW01000003.1"/>
</dbReference>
<dbReference type="Proteomes" id="UP001157039">
    <property type="component" value="Unassembled WGS sequence"/>
</dbReference>
<dbReference type="GO" id="GO:0005524">
    <property type="term" value="F:ATP binding"/>
    <property type="evidence" value="ECO:0007669"/>
    <property type="project" value="UniProtKB-KW"/>
</dbReference>
<dbReference type="PANTHER" id="PTHR42711:SF5">
    <property type="entry name" value="ABC TRANSPORTER ATP-BINDING PROTEIN NATA"/>
    <property type="match status" value="1"/>
</dbReference>
<evidence type="ECO:0000313" key="6">
    <source>
        <dbReference type="EMBL" id="GMA73434.1"/>
    </source>
</evidence>
<proteinExistence type="inferred from homology"/>
<reference evidence="6 10" key="1">
    <citation type="journal article" date="2014" name="Int. J. Syst. Evol. Microbiol.">
        <title>Complete genome sequence of Corynebacterium casei LMG S-19264T (=DSM 44701T), isolated from a smear-ripened cheese.</title>
        <authorList>
            <consortium name="US DOE Joint Genome Institute (JGI-PGF)"/>
            <person name="Walter F."/>
            <person name="Albersmeier A."/>
            <person name="Kalinowski J."/>
            <person name="Ruckert C."/>
        </authorList>
    </citation>
    <scope>NUCLEOTIDE SEQUENCE [LARGE SCALE GENOMIC DNA]</scope>
    <source>
        <strain evidence="6 10">NBRC 114545</strain>
    </source>
</reference>
<gene>
    <name evidence="6" type="ORF">GCM10025885_24830</name>
    <name evidence="7" type="ORF">GCM10025885_25190</name>
    <name evidence="8" type="ORF">GCM10025885_25550</name>
    <name evidence="9" type="ORF">GCM10025885_25990</name>
</gene>
<evidence type="ECO:0000313" key="8">
    <source>
        <dbReference type="EMBL" id="GMA73506.1"/>
    </source>
</evidence>
<dbReference type="PROSITE" id="PS50893">
    <property type="entry name" value="ABC_TRANSPORTER_2"/>
    <property type="match status" value="1"/>
</dbReference>
<dbReference type="EMBL" id="BSUW01000004">
    <property type="protein sequence ID" value="GMA73550.1"/>
    <property type="molecule type" value="Genomic_DNA"/>
</dbReference>
<dbReference type="SMART" id="SM00382">
    <property type="entry name" value="AAA"/>
    <property type="match status" value="1"/>
</dbReference>
<evidence type="ECO:0000256" key="2">
    <source>
        <dbReference type="ARBA" id="ARBA00022448"/>
    </source>
</evidence>
<dbReference type="EMBL" id="BSUW01000003">
    <property type="protein sequence ID" value="GMA73506.1"/>
    <property type="molecule type" value="Genomic_DNA"/>
</dbReference>
<keyword evidence="3" id="KW-0547">Nucleotide-binding</keyword>
<evidence type="ECO:0000256" key="1">
    <source>
        <dbReference type="ARBA" id="ARBA00005417"/>
    </source>
</evidence>
<evidence type="ECO:0000313" key="10">
    <source>
        <dbReference type="Proteomes" id="UP001157039"/>
    </source>
</evidence>
<evidence type="ECO:0000313" key="7">
    <source>
        <dbReference type="EMBL" id="GMA73470.1"/>
    </source>
</evidence>
<dbReference type="AlphaFoldDB" id="A0AA38CZI9"/>
<dbReference type="InterPro" id="IPR003439">
    <property type="entry name" value="ABC_transporter-like_ATP-bd"/>
</dbReference>
<evidence type="ECO:0000256" key="3">
    <source>
        <dbReference type="ARBA" id="ARBA00022741"/>
    </source>
</evidence>
<sequence length="313" mass="35545">MMSVIEVKHVTKDYGHGRGIFDVSFEINEGEAFGFLGPNGAGKSTAIRHLMGFSKADEGELSINGKDSWKSAANIKQDVGYLPGELAFPKGMTGDQFIEFMASERKITDMTRTEQLKELFKVDTSKEIKEMSLGTKRKLAVVTAFMHNPKILILDEPTSGLDPVMQERFIQFILKEKSEGKTILLSSHIFTEVDATCDRIAIIKNGVVVSTVESNELKQSTNKSFKIEFASFEDYQKFIENTEFTIPTKRPEQNQVKLSLTDQKMQEFFTELSEVKVNFISEIKFTLEDYFMDFYDRKKTVAAGEENLRYGLH</sequence>
<dbReference type="InterPro" id="IPR027417">
    <property type="entry name" value="P-loop_NTPase"/>
</dbReference>
<comment type="similarity">
    <text evidence="1">Belongs to the ABC transporter superfamily.</text>
</comment>
<dbReference type="SUPFAM" id="SSF52540">
    <property type="entry name" value="P-loop containing nucleoside triphosphate hydrolases"/>
    <property type="match status" value="1"/>
</dbReference>
<dbReference type="CDD" id="cd03230">
    <property type="entry name" value="ABC_DR_subfamily_A"/>
    <property type="match status" value="1"/>
</dbReference>
<evidence type="ECO:0000259" key="5">
    <source>
        <dbReference type="PROSITE" id="PS50893"/>
    </source>
</evidence>
<keyword evidence="2" id="KW-0813">Transport</keyword>
<reference evidence="6" key="2">
    <citation type="submission" date="2023-02" db="EMBL/GenBank/DDBJ databases">
        <authorList>
            <person name="Sun Q."/>
            <person name="Mori K."/>
        </authorList>
    </citation>
    <scope>NUCLEOTIDE SEQUENCE</scope>
    <source>
        <strain evidence="6">NBRC 114545</strain>
    </source>
</reference>
<evidence type="ECO:0000256" key="4">
    <source>
        <dbReference type="ARBA" id="ARBA00022840"/>
    </source>
</evidence>
<organism evidence="6 10">
    <name type="scientific">Tetragenococcus osmophilus</name>
    <dbReference type="NCBI Taxonomy" id="526944"/>
    <lineage>
        <taxon>Bacteria</taxon>
        <taxon>Bacillati</taxon>
        <taxon>Bacillota</taxon>
        <taxon>Bacilli</taxon>
        <taxon>Lactobacillales</taxon>
        <taxon>Enterococcaceae</taxon>
        <taxon>Tetragenococcus</taxon>
    </lineage>
</organism>
<protein>
    <submittedName>
        <fullName evidence="6">ABC transporter ATP-binding protein</fullName>
    </submittedName>
</protein>
<dbReference type="InterPro" id="IPR003593">
    <property type="entry name" value="AAA+_ATPase"/>
</dbReference>
<dbReference type="InterPro" id="IPR050763">
    <property type="entry name" value="ABC_transporter_ATP-binding"/>
</dbReference>
<keyword evidence="4 6" id="KW-0067">ATP-binding</keyword>